<dbReference type="EMBL" id="CAJVPP010013887">
    <property type="protein sequence ID" value="CAG8722309.1"/>
    <property type="molecule type" value="Genomic_DNA"/>
</dbReference>
<organism evidence="1 2">
    <name type="scientific">Funneliformis mosseae</name>
    <name type="common">Endomycorrhizal fungus</name>
    <name type="synonym">Glomus mosseae</name>
    <dbReference type="NCBI Taxonomy" id="27381"/>
    <lineage>
        <taxon>Eukaryota</taxon>
        <taxon>Fungi</taxon>
        <taxon>Fungi incertae sedis</taxon>
        <taxon>Mucoromycota</taxon>
        <taxon>Glomeromycotina</taxon>
        <taxon>Glomeromycetes</taxon>
        <taxon>Glomerales</taxon>
        <taxon>Glomeraceae</taxon>
        <taxon>Funneliformis</taxon>
    </lineage>
</organism>
<name>A0A9N9I670_FUNMO</name>
<keyword evidence="2" id="KW-1185">Reference proteome</keyword>
<gene>
    <name evidence="1" type="ORF">FMOSSE_LOCUS15078</name>
</gene>
<comment type="caution">
    <text evidence="1">The sequence shown here is derived from an EMBL/GenBank/DDBJ whole genome shotgun (WGS) entry which is preliminary data.</text>
</comment>
<evidence type="ECO:0000313" key="2">
    <source>
        <dbReference type="Proteomes" id="UP000789375"/>
    </source>
</evidence>
<protein>
    <submittedName>
        <fullName evidence="1">1017_t:CDS:1</fullName>
    </submittedName>
</protein>
<evidence type="ECO:0000313" key="1">
    <source>
        <dbReference type="EMBL" id="CAG8722309.1"/>
    </source>
</evidence>
<dbReference type="Proteomes" id="UP000789375">
    <property type="component" value="Unassembled WGS sequence"/>
</dbReference>
<dbReference type="AlphaFoldDB" id="A0A9N9I670"/>
<accession>A0A9N9I670</accession>
<feature type="non-terminal residue" evidence="1">
    <location>
        <position position="1"/>
    </location>
</feature>
<proteinExistence type="predicted"/>
<feature type="non-terminal residue" evidence="1">
    <location>
        <position position="72"/>
    </location>
</feature>
<sequence length="72" mass="8375">CGFQDEQDEKNFMIELCKKDKVSTLKSSVKTLLSNQGYQALSLNFDLYVEDKLMESTKEISKYFDKPLVQDQ</sequence>
<reference evidence="1" key="1">
    <citation type="submission" date="2021-06" db="EMBL/GenBank/DDBJ databases">
        <authorList>
            <person name="Kallberg Y."/>
            <person name="Tangrot J."/>
            <person name="Rosling A."/>
        </authorList>
    </citation>
    <scope>NUCLEOTIDE SEQUENCE</scope>
    <source>
        <strain evidence="1">87-6 pot B 2015</strain>
    </source>
</reference>